<dbReference type="AlphaFoldDB" id="A0A1G5GJQ7"/>
<evidence type="ECO:0000256" key="6">
    <source>
        <dbReference type="ARBA" id="ARBA00023326"/>
    </source>
</evidence>
<dbReference type="PROSITE" id="PS00659">
    <property type="entry name" value="GLYCOSYL_HYDROL_F5"/>
    <property type="match status" value="1"/>
</dbReference>
<keyword evidence="3" id="KW-0136">Cellulose degradation</keyword>
<dbReference type="Gene3D" id="3.20.20.80">
    <property type="entry name" value="Glycosidases"/>
    <property type="match status" value="1"/>
</dbReference>
<dbReference type="GO" id="GO:0008422">
    <property type="term" value="F:beta-glucosidase activity"/>
    <property type="evidence" value="ECO:0007669"/>
    <property type="project" value="TreeGrafter"/>
</dbReference>
<evidence type="ECO:0000259" key="8">
    <source>
        <dbReference type="Pfam" id="PF00150"/>
    </source>
</evidence>
<name>A0A1G5GJQ7_9FIRM</name>
<evidence type="ECO:0000256" key="7">
    <source>
        <dbReference type="RuleBase" id="RU361153"/>
    </source>
</evidence>
<gene>
    <name evidence="9" type="ORF">SAMN02910451_02911</name>
</gene>
<dbReference type="PANTHER" id="PTHR31297:SF41">
    <property type="entry name" value="ENDOGLUCANASE, PUTATIVE (AFU_ORTHOLOGUE AFUA_5G01830)-RELATED"/>
    <property type="match status" value="1"/>
</dbReference>
<dbReference type="GO" id="GO:0030245">
    <property type="term" value="P:cellulose catabolic process"/>
    <property type="evidence" value="ECO:0007669"/>
    <property type="project" value="UniProtKB-KW"/>
</dbReference>
<evidence type="ECO:0000313" key="9">
    <source>
        <dbReference type="EMBL" id="SCY51775.1"/>
    </source>
</evidence>
<dbReference type="InterPro" id="IPR001547">
    <property type="entry name" value="Glyco_hydro_5"/>
</dbReference>
<dbReference type="Proteomes" id="UP000183047">
    <property type="component" value="Unassembled WGS sequence"/>
</dbReference>
<dbReference type="Pfam" id="PF00150">
    <property type="entry name" value="Cellulase"/>
    <property type="match status" value="1"/>
</dbReference>
<keyword evidence="5 7" id="KW-0326">Glycosidase</keyword>
<evidence type="ECO:0000256" key="5">
    <source>
        <dbReference type="ARBA" id="ARBA00023295"/>
    </source>
</evidence>
<dbReference type="PANTHER" id="PTHR31297">
    <property type="entry name" value="GLUCAN ENDO-1,6-BETA-GLUCOSIDASE B"/>
    <property type="match status" value="1"/>
</dbReference>
<evidence type="ECO:0000256" key="4">
    <source>
        <dbReference type="ARBA" id="ARBA00023277"/>
    </source>
</evidence>
<evidence type="ECO:0000256" key="2">
    <source>
        <dbReference type="ARBA" id="ARBA00022801"/>
    </source>
</evidence>
<dbReference type="InterPro" id="IPR018087">
    <property type="entry name" value="Glyco_hydro_5_CS"/>
</dbReference>
<dbReference type="InterPro" id="IPR017853">
    <property type="entry name" value="GH"/>
</dbReference>
<reference evidence="10" key="1">
    <citation type="submission" date="2016-10" db="EMBL/GenBank/DDBJ databases">
        <authorList>
            <person name="Varghese N."/>
            <person name="Submissions S."/>
        </authorList>
    </citation>
    <scope>NUCLEOTIDE SEQUENCE [LARGE SCALE GENOMIC DNA]</scope>
    <source>
        <strain evidence="10">XBD2006</strain>
    </source>
</reference>
<dbReference type="SUPFAM" id="SSF51445">
    <property type="entry name" value="(Trans)glycosidases"/>
    <property type="match status" value="1"/>
</dbReference>
<dbReference type="InterPro" id="IPR050386">
    <property type="entry name" value="Glycosyl_hydrolase_5"/>
</dbReference>
<accession>A0A1G5GJQ7</accession>
<keyword evidence="10" id="KW-1185">Reference proteome</keyword>
<evidence type="ECO:0000313" key="10">
    <source>
        <dbReference type="Proteomes" id="UP000183047"/>
    </source>
</evidence>
<evidence type="ECO:0000256" key="3">
    <source>
        <dbReference type="ARBA" id="ARBA00023001"/>
    </source>
</evidence>
<organism evidence="9 10">
    <name type="scientific">Butyrivibrio hungatei</name>
    <dbReference type="NCBI Taxonomy" id="185008"/>
    <lineage>
        <taxon>Bacteria</taxon>
        <taxon>Bacillati</taxon>
        <taxon>Bacillota</taxon>
        <taxon>Clostridia</taxon>
        <taxon>Lachnospirales</taxon>
        <taxon>Lachnospiraceae</taxon>
        <taxon>Butyrivibrio</taxon>
    </lineage>
</organism>
<keyword evidence="6" id="KW-0624">Polysaccharide degradation</keyword>
<dbReference type="GO" id="GO:0005576">
    <property type="term" value="C:extracellular region"/>
    <property type="evidence" value="ECO:0007669"/>
    <property type="project" value="TreeGrafter"/>
</dbReference>
<dbReference type="EMBL" id="FMUR01000021">
    <property type="protein sequence ID" value="SCY51775.1"/>
    <property type="molecule type" value="Genomic_DNA"/>
</dbReference>
<keyword evidence="2 7" id="KW-0378">Hydrolase</keyword>
<dbReference type="GO" id="GO:0009986">
    <property type="term" value="C:cell surface"/>
    <property type="evidence" value="ECO:0007669"/>
    <property type="project" value="TreeGrafter"/>
</dbReference>
<dbReference type="RefSeq" id="WP_074463299.1">
    <property type="nucleotide sequence ID" value="NZ_FMUR01000021.1"/>
</dbReference>
<evidence type="ECO:0000256" key="1">
    <source>
        <dbReference type="ARBA" id="ARBA00005641"/>
    </source>
</evidence>
<dbReference type="OrthoDB" id="9800475at2"/>
<feature type="domain" description="Glycoside hydrolase family 5" evidence="8">
    <location>
        <begin position="27"/>
        <end position="320"/>
    </location>
</feature>
<protein>
    <submittedName>
        <fullName evidence="9">Aryl-phospho-beta-D-glucosidase BglC, GH1 family</fullName>
    </submittedName>
</protein>
<comment type="similarity">
    <text evidence="1 7">Belongs to the glycosyl hydrolase 5 (cellulase A) family.</text>
</comment>
<keyword evidence="4" id="KW-0119">Carbohydrate metabolism</keyword>
<proteinExistence type="inferred from homology"/>
<sequence>MKKFKGYMHGINLGGWLSQCDHTKERYDNFITEDDFKVIKSWGLDHIRIPVDYELVEDDAGNYIESGFDYIQRAIETCKKLGLNVVLDLHKTFGYSFDDGENESGFFDNAKYQDRFYKLWEQFAQRFGKNSDMLAFELLNEVTKKEYCDKWNDISYECIRRIRKIAPKVKILVGGYYNNSIEALKDLAAPYDENVVYNFHCYEPLIFTHQGAHWIEKMNNDFRMPYDASYGTYIENNDRELDHITGDMSAYDKQELISAKFFDDYLAEAVKIANERNVMLYCGEYGVIDKATPEDALKWYKDICGCFDKYGIGRAAWTYKEMDFGLSDERMKGVRDKLLKLL</sequence>